<dbReference type="InterPro" id="IPR002880">
    <property type="entry name" value="Pyrv_Fd/Flavodoxin_OxRdtase_N"/>
</dbReference>
<comment type="subunit">
    <text evidence="1">Heterotetramer of one alpha, one beta, one delta and one gamma chain.</text>
</comment>
<feature type="domain" description="Pyruvate:ferredoxin oxidoreductase core" evidence="4">
    <location>
        <begin position="263"/>
        <end position="364"/>
    </location>
</feature>
<evidence type="ECO:0000256" key="1">
    <source>
        <dbReference type="ARBA" id="ARBA00011595"/>
    </source>
</evidence>
<keyword evidence="5" id="KW-0670">Pyruvate</keyword>
<dbReference type="GO" id="GO:0006979">
    <property type="term" value="P:response to oxidative stress"/>
    <property type="evidence" value="ECO:0007669"/>
    <property type="project" value="TreeGrafter"/>
</dbReference>
<dbReference type="EMBL" id="MT631459">
    <property type="protein sequence ID" value="QNO51076.1"/>
    <property type="molecule type" value="Genomic_DNA"/>
</dbReference>
<dbReference type="InterPro" id="IPR029061">
    <property type="entry name" value="THDP-binding"/>
</dbReference>
<feature type="domain" description="Pyruvate flavodoxin/ferredoxin oxidoreductase pyrimidine binding" evidence="3">
    <location>
        <begin position="18"/>
        <end position="233"/>
    </location>
</feature>
<keyword evidence="2 5" id="KW-0560">Oxidoreductase</keyword>
<dbReference type="InterPro" id="IPR009014">
    <property type="entry name" value="Transketo_C/PFOR_II"/>
</dbReference>
<dbReference type="GO" id="GO:0019164">
    <property type="term" value="F:pyruvate synthase activity"/>
    <property type="evidence" value="ECO:0007669"/>
    <property type="project" value="UniProtKB-EC"/>
</dbReference>
<proteinExistence type="predicted"/>
<dbReference type="PANTHER" id="PTHR32154">
    <property type="entry name" value="PYRUVATE-FLAVODOXIN OXIDOREDUCTASE-RELATED"/>
    <property type="match status" value="1"/>
</dbReference>
<evidence type="ECO:0000256" key="2">
    <source>
        <dbReference type="ARBA" id="ARBA00023002"/>
    </source>
</evidence>
<evidence type="ECO:0000259" key="3">
    <source>
        <dbReference type="Pfam" id="PF01855"/>
    </source>
</evidence>
<dbReference type="EC" id="1.2.7.1" evidence="5"/>
<organism evidence="5">
    <name type="scientific">Candidatus Methanophagaceae archaeon ANME-1 ERB6</name>
    <dbReference type="NCBI Taxonomy" id="2759912"/>
    <lineage>
        <taxon>Archaea</taxon>
        <taxon>Methanobacteriati</taxon>
        <taxon>Methanobacteriota</taxon>
        <taxon>Stenosarchaea group</taxon>
        <taxon>Methanomicrobia</taxon>
        <taxon>Candidatus Methanophagales</taxon>
        <taxon>Candidatus Methanophagaceae</taxon>
    </lineage>
</organism>
<name>A0A7G9YSU2_9EURY</name>
<dbReference type="CDD" id="cd07034">
    <property type="entry name" value="TPP_PYR_PFOR_IOR-alpha_like"/>
    <property type="match status" value="1"/>
</dbReference>
<dbReference type="FunFam" id="3.40.50.920:FF:000010">
    <property type="entry name" value="Pyruvate ferredoxin oxidoreductase, alpha subunit"/>
    <property type="match status" value="1"/>
</dbReference>
<evidence type="ECO:0000259" key="4">
    <source>
        <dbReference type="Pfam" id="PF17147"/>
    </source>
</evidence>
<dbReference type="SUPFAM" id="SSF52922">
    <property type="entry name" value="TK C-terminal domain-like"/>
    <property type="match status" value="1"/>
</dbReference>
<protein>
    <submittedName>
        <fullName evidence="5">Pyruvate synthase subunit PorA</fullName>
        <ecNumber evidence="5">1.2.7.1</ecNumber>
    </submittedName>
</protein>
<dbReference type="PANTHER" id="PTHR32154:SF0">
    <property type="entry name" value="PYRUVATE-FLAVODOXIN OXIDOREDUCTASE-RELATED"/>
    <property type="match status" value="1"/>
</dbReference>
<evidence type="ECO:0000313" key="5">
    <source>
        <dbReference type="EMBL" id="QNO51076.1"/>
    </source>
</evidence>
<dbReference type="Pfam" id="PF01855">
    <property type="entry name" value="POR_N"/>
    <property type="match status" value="1"/>
</dbReference>
<dbReference type="InterPro" id="IPR050722">
    <property type="entry name" value="Pyruvate:ferred/Flavod_OxRd"/>
</dbReference>
<reference evidence="5" key="1">
    <citation type="submission" date="2020-06" db="EMBL/GenBank/DDBJ databases">
        <title>Unique genomic features of the anaerobic methanotrophic archaea.</title>
        <authorList>
            <person name="Chadwick G.L."/>
            <person name="Skennerton C.T."/>
            <person name="Laso-Perez R."/>
            <person name="Leu A.O."/>
            <person name="Speth D.R."/>
            <person name="Yu H."/>
            <person name="Morgan-Lang C."/>
            <person name="Hatzenpichler R."/>
            <person name="Goudeau D."/>
            <person name="Malmstrom R."/>
            <person name="Brazelton W.J."/>
            <person name="Woyke T."/>
            <person name="Hallam S.J."/>
            <person name="Tyson G.W."/>
            <person name="Wegener G."/>
            <person name="Boetius A."/>
            <person name="Orphan V."/>
        </authorList>
    </citation>
    <scope>NUCLEOTIDE SEQUENCE</scope>
</reference>
<dbReference type="InterPro" id="IPR033412">
    <property type="entry name" value="PFOR_II"/>
</dbReference>
<sequence>MKKEKVVGLEGSFAVAEAVRLANTDVIAAYPITPQTHIVERLSEMVAEGELDAEFICVESEHTAMSACVGASAAGARVFTCTAGQGLELMHEVLYIPSSMRLPVVAVIANRALSAPLSVWCDHSDMMAVRDIGWIQMLAENNQQAFDLTLCAYRIAEDSEVLFPAMVHIDGFYLSHVIEDMSLPEDEEVAGFIPEYEHPFTLDPDKPVSMGCYGPPFIYPEAKKAQEVAFENAMPKILETWKAFGDLFGRYYAPVEKYRMEDAKIALLTMGSCSETAMLAIDELRAKGEDVGLIRLRLWRPFPFKEFREAVKDVEVLVVLDRCVSFGMGGPVCSEVKAALYDQQKKPYVVGFIGGLGGRDILIEGFEYMIRSALEKVKAIERGEEIETEMIGVRE</sequence>
<dbReference type="Gene3D" id="3.40.50.920">
    <property type="match status" value="1"/>
</dbReference>
<dbReference type="SUPFAM" id="SSF52518">
    <property type="entry name" value="Thiamin diphosphate-binding fold (THDP-binding)"/>
    <property type="match status" value="1"/>
</dbReference>
<dbReference type="AlphaFoldDB" id="A0A7G9YSU2"/>
<dbReference type="FunFam" id="3.40.50.970:FF:000012">
    <property type="entry name" value="Pyruvate:ferredoxin (Flavodoxin) oxidoreductase"/>
    <property type="match status" value="1"/>
</dbReference>
<dbReference type="Gene3D" id="3.40.50.970">
    <property type="match status" value="1"/>
</dbReference>
<dbReference type="Pfam" id="PF17147">
    <property type="entry name" value="PFOR_II"/>
    <property type="match status" value="1"/>
</dbReference>
<gene>
    <name evidence="5" type="primary">porA</name>
    <name evidence="5" type="ORF">HCFNICHJ_00033</name>
</gene>
<accession>A0A7G9YSU2</accession>